<dbReference type="InterPro" id="IPR001650">
    <property type="entry name" value="Helicase_C-like"/>
</dbReference>
<evidence type="ECO:0000313" key="14">
    <source>
        <dbReference type="EMBL" id="QGZ96909.1"/>
    </source>
</evidence>
<feature type="binding site" evidence="12">
    <location>
        <position position="462"/>
    </location>
    <ligand>
        <name>Zn(2+)</name>
        <dbReference type="ChEBI" id="CHEBI:29105"/>
        <label>1</label>
    </ligand>
</feature>
<dbReference type="NCBIfam" id="TIGR00595">
    <property type="entry name" value="priA"/>
    <property type="match status" value="1"/>
</dbReference>
<evidence type="ECO:0000256" key="10">
    <source>
        <dbReference type="ARBA" id="ARBA00023235"/>
    </source>
</evidence>
<comment type="caution">
    <text evidence="12">Lacks conserved residue(s) required for the propagation of feature annotation.</text>
</comment>
<feature type="binding site" evidence="12">
    <location>
        <position position="459"/>
    </location>
    <ligand>
        <name>Zn(2+)</name>
        <dbReference type="ChEBI" id="CHEBI:29105"/>
        <label>1</label>
    </ligand>
</feature>
<evidence type="ECO:0000256" key="9">
    <source>
        <dbReference type="ARBA" id="ARBA00023125"/>
    </source>
</evidence>
<accession>A0A6I6MQC6</accession>
<evidence type="ECO:0000256" key="11">
    <source>
        <dbReference type="ARBA" id="ARBA00048988"/>
    </source>
</evidence>
<dbReference type="PANTHER" id="PTHR30580:SF0">
    <property type="entry name" value="PRIMOSOMAL PROTEIN N"/>
    <property type="match status" value="1"/>
</dbReference>
<dbReference type="GO" id="GO:0005524">
    <property type="term" value="F:ATP binding"/>
    <property type="evidence" value="ECO:0007669"/>
    <property type="project" value="UniProtKB-UniRule"/>
</dbReference>
<dbReference type="PROSITE" id="PS51192">
    <property type="entry name" value="HELICASE_ATP_BIND_1"/>
    <property type="match status" value="1"/>
</dbReference>
<dbReference type="SUPFAM" id="SSF52540">
    <property type="entry name" value="P-loop containing nucleoside triphosphate hydrolases"/>
    <property type="match status" value="1"/>
</dbReference>
<dbReference type="InterPro" id="IPR014001">
    <property type="entry name" value="Helicase_ATP-bd"/>
</dbReference>
<keyword evidence="2 12" id="KW-0235">DNA replication</keyword>
<dbReference type="InterPro" id="IPR042115">
    <property type="entry name" value="PriA_3primeBD_sf"/>
</dbReference>
<dbReference type="GO" id="GO:0006302">
    <property type="term" value="P:double-strand break repair"/>
    <property type="evidence" value="ECO:0007669"/>
    <property type="project" value="InterPro"/>
</dbReference>
<evidence type="ECO:0000256" key="7">
    <source>
        <dbReference type="ARBA" id="ARBA00022833"/>
    </source>
</evidence>
<evidence type="ECO:0000256" key="5">
    <source>
        <dbReference type="ARBA" id="ARBA00022801"/>
    </source>
</evidence>
<dbReference type="InterPro" id="IPR005259">
    <property type="entry name" value="PriA"/>
</dbReference>
<evidence type="ECO:0000256" key="1">
    <source>
        <dbReference type="ARBA" id="ARBA00022515"/>
    </source>
</evidence>
<dbReference type="GO" id="GO:0008270">
    <property type="term" value="F:zinc ion binding"/>
    <property type="evidence" value="ECO:0007669"/>
    <property type="project" value="UniProtKB-UniRule"/>
</dbReference>
<feature type="domain" description="Helicase ATP-binding" evidence="13">
    <location>
        <begin position="230"/>
        <end position="398"/>
    </location>
</feature>
<dbReference type="Pfam" id="PF00271">
    <property type="entry name" value="Helicase_C"/>
    <property type="match status" value="1"/>
</dbReference>
<dbReference type="GO" id="GO:0043138">
    <property type="term" value="F:3'-5' DNA helicase activity"/>
    <property type="evidence" value="ECO:0007669"/>
    <property type="project" value="UniProtKB-EC"/>
</dbReference>
<dbReference type="GO" id="GO:0006269">
    <property type="term" value="P:DNA replication, synthesis of primer"/>
    <property type="evidence" value="ECO:0007669"/>
    <property type="project" value="UniProtKB-KW"/>
</dbReference>
<reference evidence="15" key="1">
    <citation type="submission" date="2019-12" db="EMBL/GenBank/DDBJ databases">
        <title>Complete genome of Terracaulis silvestris 0127_4.</title>
        <authorList>
            <person name="Vieira S."/>
            <person name="Riedel T."/>
            <person name="Sproer C."/>
            <person name="Pascual J."/>
            <person name="Boedeker C."/>
            <person name="Overmann J."/>
        </authorList>
    </citation>
    <scope>NUCLEOTIDE SEQUENCE [LARGE SCALE GENOMIC DNA]</scope>
    <source>
        <strain evidence="15">0127_4</strain>
    </source>
</reference>
<evidence type="ECO:0000256" key="8">
    <source>
        <dbReference type="ARBA" id="ARBA00022840"/>
    </source>
</evidence>
<evidence type="ECO:0000256" key="12">
    <source>
        <dbReference type="HAMAP-Rule" id="MF_00983"/>
    </source>
</evidence>
<dbReference type="Pfam" id="PF17764">
    <property type="entry name" value="PriA_3primeBD"/>
    <property type="match status" value="1"/>
</dbReference>
<dbReference type="EMBL" id="CP047045">
    <property type="protein sequence ID" value="QGZ96909.1"/>
    <property type="molecule type" value="Genomic_DNA"/>
</dbReference>
<dbReference type="KEGG" id="tsv:DSM104635_03774"/>
<evidence type="ECO:0000259" key="13">
    <source>
        <dbReference type="PROSITE" id="PS51192"/>
    </source>
</evidence>
<keyword evidence="8 12" id="KW-0067">ATP-binding</keyword>
<dbReference type="Gene3D" id="3.40.50.300">
    <property type="entry name" value="P-loop containing nucleotide triphosphate hydrolases"/>
    <property type="match status" value="2"/>
</dbReference>
<keyword evidence="6 12" id="KW-0347">Helicase</keyword>
<organism evidence="14 15">
    <name type="scientific">Terricaulis silvestris</name>
    <dbReference type="NCBI Taxonomy" id="2686094"/>
    <lineage>
        <taxon>Bacteria</taxon>
        <taxon>Pseudomonadati</taxon>
        <taxon>Pseudomonadota</taxon>
        <taxon>Alphaproteobacteria</taxon>
        <taxon>Caulobacterales</taxon>
        <taxon>Caulobacteraceae</taxon>
        <taxon>Terricaulis</taxon>
    </lineage>
</organism>
<feature type="binding site" evidence="12">
    <location>
        <position position="502"/>
    </location>
    <ligand>
        <name>Zn(2+)</name>
        <dbReference type="ChEBI" id="CHEBI:29105"/>
        <label>1</label>
    </ligand>
</feature>
<evidence type="ECO:0000313" key="15">
    <source>
        <dbReference type="Proteomes" id="UP000431269"/>
    </source>
</evidence>
<dbReference type="PANTHER" id="PTHR30580">
    <property type="entry name" value="PRIMOSOMAL PROTEIN N"/>
    <property type="match status" value="1"/>
</dbReference>
<keyword evidence="5 12" id="KW-0378">Hydrolase</keyword>
<dbReference type="AlphaFoldDB" id="A0A6I6MQC6"/>
<dbReference type="Pfam" id="PF00270">
    <property type="entry name" value="DEAD"/>
    <property type="match status" value="1"/>
</dbReference>
<evidence type="ECO:0000256" key="3">
    <source>
        <dbReference type="ARBA" id="ARBA00022723"/>
    </source>
</evidence>
<keyword evidence="10 12" id="KW-0413">Isomerase</keyword>
<dbReference type="GO" id="GO:0003677">
    <property type="term" value="F:DNA binding"/>
    <property type="evidence" value="ECO:0007669"/>
    <property type="project" value="UniProtKB-UniRule"/>
</dbReference>
<keyword evidence="9 12" id="KW-0238">DNA-binding</keyword>
<comment type="catalytic activity">
    <reaction evidence="11 12">
        <text>ATP + H2O = ADP + phosphate + H(+)</text>
        <dbReference type="Rhea" id="RHEA:13065"/>
        <dbReference type="ChEBI" id="CHEBI:15377"/>
        <dbReference type="ChEBI" id="CHEBI:15378"/>
        <dbReference type="ChEBI" id="CHEBI:30616"/>
        <dbReference type="ChEBI" id="CHEBI:43474"/>
        <dbReference type="ChEBI" id="CHEBI:456216"/>
        <dbReference type="EC" id="5.6.2.4"/>
    </reaction>
</comment>
<dbReference type="InterPro" id="IPR041236">
    <property type="entry name" value="PriA_C"/>
</dbReference>
<evidence type="ECO:0000256" key="6">
    <source>
        <dbReference type="ARBA" id="ARBA00022806"/>
    </source>
</evidence>
<dbReference type="GO" id="GO:0016787">
    <property type="term" value="F:hydrolase activity"/>
    <property type="evidence" value="ECO:0007669"/>
    <property type="project" value="UniProtKB-KW"/>
</dbReference>
<keyword evidence="1 12" id="KW-0639">Primosome</keyword>
<dbReference type="SMART" id="SM00490">
    <property type="entry name" value="HELICc"/>
    <property type="match status" value="1"/>
</dbReference>
<dbReference type="HAMAP" id="MF_00983">
    <property type="entry name" value="PriA"/>
    <property type="match status" value="1"/>
</dbReference>
<dbReference type="Pfam" id="PF18074">
    <property type="entry name" value="PriA_C"/>
    <property type="match status" value="1"/>
</dbReference>
<dbReference type="EC" id="5.6.2.4" evidence="12"/>
<comment type="function">
    <text evidence="12">Initiates the restart of stalled replication forks, which reloads the replicative helicase on sites other than the origin of replication. Recognizes and binds to abandoned replication forks and remodels them to uncover a helicase loading site. Promotes assembly of the primosome at these replication forks.</text>
</comment>
<dbReference type="FunFam" id="3.40.50.300:FF:000489">
    <property type="entry name" value="Primosome assembly protein PriA"/>
    <property type="match status" value="1"/>
</dbReference>
<dbReference type="CDD" id="cd17929">
    <property type="entry name" value="DEXHc_priA"/>
    <property type="match status" value="1"/>
</dbReference>
<keyword evidence="4 12" id="KW-0547">Nucleotide-binding</keyword>
<sequence>MEALKRQRTAPPLGPLFAVAEEGAAFEHDTLDKVSVQFPLPLPEPFDYRAASSLGIEPGMHVIAPIGTRLVRGVVWRVEKDHPGAANLKAIEEVLPGSPLPSISRDFVDWSAKYLVRPAGDLLRMVARSPEALLPPPTHIVLAPTGETPPKVTEARARVLEEAAKEHVSAAELARRADVSSAVVKGLVDCGALTKLEISEDPPFPAPDLSMSGKALSAIQTAAADRVCAFVRDGGFHVSLLDGVTGSGKTEVYLEAAAEALKQAPDAQVLVLLPEIALTQSAMSRFEARFGVTPVEWHSAIPHKARRRAWREIAAGRARLIVGARSALFLPYPNLKLIVVDEEHDPSYKQEEGVIYQARDLAVARAKLGSCAVILASATPSLETLVNAQAGRYAHVELPSRHGTAELPDVELIDLKIDAPEKGRWISPKLIRACAEAMLRGEQSLFYMNRRGYAPLTLCRACGHRMQSPETDSWLVEHRYSGRLVCHLTGFSMPKPKACPECQTPDSFTSIGPGVERIEEEVREFFPAARIEIFSSDTTPDGDAVRALVKRMEDGEIDILIGTQIVAKGHNFPNLTFVGVVDADLGLKGGDLRAGERTFQLVSQVAGRAGRHEKAGRALIQTYAPQEPVMQALAAQDRDAFFAAEIAEREAAGMPPYGRLAAIIVSAPNEQLANDASKAMGEKAPVVDGLDLWGPAPAPLSVIRGMHRRRFLIRANRGVDVSAFLAAWAGRVKLHSAVRVQIDVDPYSFL</sequence>
<dbReference type="SMART" id="SM00487">
    <property type="entry name" value="DEXDc"/>
    <property type="match status" value="1"/>
</dbReference>
<comment type="cofactor">
    <cofactor evidence="12">
        <name>Zn(2+)</name>
        <dbReference type="ChEBI" id="CHEBI:29105"/>
    </cofactor>
    <text evidence="12">Binds 2 zinc ions per subunit.</text>
</comment>
<dbReference type="GO" id="GO:0006270">
    <property type="term" value="P:DNA replication initiation"/>
    <property type="evidence" value="ECO:0007669"/>
    <property type="project" value="TreeGrafter"/>
</dbReference>
<name>A0A6I6MQC6_9CAUL</name>
<feature type="binding site" evidence="12">
    <location>
        <position position="486"/>
    </location>
    <ligand>
        <name>Zn(2+)</name>
        <dbReference type="ChEBI" id="CHEBI:29105"/>
        <label>2</label>
    </ligand>
</feature>
<protein>
    <recommendedName>
        <fullName evidence="12">Replication restart protein PriA</fullName>
    </recommendedName>
    <alternativeName>
        <fullName evidence="12">ATP-dependent DNA helicase PriA</fullName>
        <ecNumber evidence="12">5.6.2.4</ecNumber>
    </alternativeName>
    <alternativeName>
        <fullName evidence="12">DNA 3'-5' helicase PriA</fullName>
    </alternativeName>
</protein>
<gene>
    <name evidence="12 14" type="primary">priA</name>
    <name evidence="14" type="ORF">DSM104635_03774</name>
</gene>
<evidence type="ECO:0000256" key="4">
    <source>
        <dbReference type="ARBA" id="ARBA00022741"/>
    </source>
</evidence>
<keyword evidence="7 12" id="KW-0862">Zinc</keyword>
<feature type="binding site" evidence="12">
    <location>
        <position position="499"/>
    </location>
    <ligand>
        <name>Zn(2+)</name>
        <dbReference type="ChEBI" id="CHEBI:29105"/>
        <label>1</label>
    </ligand>
</feature>
<keyword evidence="3 12" id="KW-0479">Metal-binding</keyword>
<dbReference type="InterPro" id="IPR041222">
    <property type="entry name" value="PriA_3primeBD"/>
</dbReference>
<dbReference type="NCBIfam" id="NF004070">
    <property type="entry name" value="PRK05580.2-2"/>
    <property type="match status" value="1"/>
</dbReference>
<proteinExistence type="inferred from homology"/>
<dbReference type="GO" id="GO:1990077">
    <property type="term" value="C:primosome complex"/>
    <property type="evidence" value="ECO:0007669"/>
    <property type="project" value="UniProtKB-UniRule"/>
</dbReference>
<comment type="similarity">
    <text evidence="12">Belongs to the helicase family. PriA subfamily.</text>
</comment>
<comment type="catalytic activity">
    <reaction evidence="12">
        <text>Couples ATP hydrolysis with the unwinding of duplex DNA by translocating in the 3'-5' direction.</text>
        <dbReference type="EC" id="5.6.2.4"/>
    </reaction>
</comment>
<comment type="subunit">
    <text evidence="12">Component of the replication restart primosome.</text>
</comment>
<dbReference type="Proteomes" id="UP000431269">
    <property type="component" value="Chromosome"/>
</dbReference>
<dbReference type="InterPro" id="IPR027417">
    <property type="entry name" value="P-loop_NTPase"/>
</dbReference>
<dbReference type="Gene3D" id="3.40.1440.60">
    <property type="entry name" value="PriA, 3(prime) DNA-binding domain"/>
    <property type="match status" value="1"/>
</dbReference>
<dbReference type="GO" id="GO:0006310">
    <property type="term" value="P:DNA recombination"/>
    <property type="evidence" value="ECO:0007669"/>
    <property type="project" value="InterPro"/>
</dbReference>
<evidence type="ECO:0000256" key="2">
    <source>
        <dbReference type="ARBA" id="ARBA00022705"/>
    </source>
</evidence>
<keyword evidence="15" id="KW-1185">Reference proteome</keyword>
<dbReference type="InterPro" id="IPR011545">
    <property type="entry name" value="DEAD/DEAH_box_helicase_dom"/>
</dbReference>